<proteinExistence type="predicted"/>
<organism evidence="1">
    <name type="scientific">Leviviridae sp</name>
    <dbReference type="NCBI Taxonomy" id="2027243"/>
    <lineage>
        <taxon>Viruses</taxon>
        <taxon>Riboviria</taxon>
        <taxon>Orthornavirae</taxon>
        <taxon>Lenarviricota</taxon>
        <taxon>Leviviricetes</taxon>
        <taxon>Norzivirales</taxon>
        <taxon>Fiersviridae</taxon>
    </lineage>
</organism>
<name>A0A514D5V7_9VIRU</name>
<sequence length="452" mass="50082">MSLLCIPTRRVICIIKKGTPLMPAKVPRETVDLIKVPQPAPFTDADRGKDLMLKSDLSLGKRVSKLWRSEGHPVNRKTGTRTSGGPFHVTHVEDFTNPARVFEVCRTQNGVDWFYTGPLYGTLVTSAALNELWNGTAADWNESSMNADGATAISQCAPTNPTANLGTTLAETFREGVPSLPGIQSWERRTRAAKAAGSEYLNYQFGWAPLASEVHSVVNAARNHRDIMQNYRHNEGRDVHRRFDFPSETLKSLVVQNSNQYFGDTHLASFADYVSGVNGKSAVCTSTYKKVRKRWFEGCFTYGGPGKADNFGRHLGYGSEADAVFGLALTPDVLWELTPWSWAVDWFSNAGDVINNVSNFAVAGLVMRYGFMMEETIEEYRTDYSGQEMRIRTKSTNPRLYSKKPVGNCSVGKRLISRSRIPANPFGFGVGWEDLSPTQLAITAAIGITRLL</sequence>
<gene>
    <name evidence="1" type="ORF">H1Bulk30146_000003</name>
</gene>
<dbReference type="EMBL" id="MN034533">
    <property type="protein sequence ID" value="QDH89008.1"/>
    <property type="molecule type" value="Genomic_RNA"/>
</dbReference>
<accession>A0A514D5V7</accession>
<protein>
    <submittedName>
        <fullName evidence="1">Uncharacterized protein</fullName>
    </submittedName>
</protein>
<evidence type="ECO:0000313" key="1">
    <source>
        <dbReference type="EMBL" id="QDH89008.1"/>
    </source>
</evidence>
<reference evidence="1" key="1">
    <citation type="submission" date="2019-05" db="EMBL/GenBank/DDBJ databases">
        <title>Metatranscriptomic reconstruction reveals RNA viruses with the potential to shape carbon cycling in soil.</title>
        <authorList>
            <person name="Starr E.P."/>
            <person name="Nuccio E."/>
            <person name="Pett-Ridge J."/>
            <person name="Banfield J.F."/>
            <person name="Firestone M.K."/>
        </authorList>
    </citation>
    <scope>NUCLEOTIDE SEQUENCE</scope>
    <source>
        <strain evidence="1">H1_Bulk_30_scaffold_146</strain>
    </source>
</reference>